<dbReference type="Gene3D" id="3.40.50.150">
    <property type="entry name" value="Vaccinia Virus protein VP39"/>
    <property type="match status" value="1"/>
</dbReference>
<dbReference type="GO" id="GO:0032259">
    <property type="term" value="P:methylation"/>
    <property type="evidence" value="ECO:0007669"/>
    <property type="project" value="UniProtKB-KW"/>
</dbReference>
<gene>
    <name evidence="3" type="ORF">LCOR_04058.1</name>
</gene>
<evidence type="ECO:0000256" key="1">
    <source>
        <dbReference type="SAM" id="MobiDB-lite"/>
    </source>
</evidence>
<evidence type="ECO:0000313" key="3">
    <source>
        <dbReference type="EMBL" id="CDH52601.1"/>
    </source>
</evidence>
<evidence type="ECO:0000313" key="4">
    <source>
        <dbReference type="Proteomes" id="UP000027586"/>
    </source>
</evidence>
<feature type="domain" description="Methyltransferase" evidence="2">
    <location>
        <begin position="75"/>
        <end position="166"/>
    </location>
</feature>
<sequence>MSSDTSLTPTSSTSMQGLTTLKNRRYHSRDDVAYILPDDNEEDDRLHQQHWIMKLAWGNNFDSPVHDALEQGIVVLDSGCGPGTFTCELGKEYPKSKFHGADISSRFPEAIKPPNCEYHVHNIIHDPIFPDNHFGFIHQRLLVLGLLSSDWEKVVATFMRLLKPGGWIELSEAVLSTCENGGPRIKLLLHAISEYGGKRKGLDPDVAMRLDSLLKDAGAVNVATRRILAPLNHGGQLGSLFWDDFKVGFEALKPVIIKIRPDLDGPGLYEKFLEECAEECKENKTSMYLVRCYGQKPSSTSD</sequence>
<dbReference type="InterPro" id="IPR029063">
    <property type="entry name" value="SAM-dependent_MTases_sf"/>
</dbReference>
<proteinExistence type="predicted"/>
<dbReference type="Pfam" id="PF13649">
    <property type="entry name" value="Methyltransf_25"/>
    <property type="match status" value="1"/>
</dbReference>
<dbReference type="SUPFAM" id="SSF53335">
    <property type="entry name" value="S-adenosyl-L-methionine-dependent methyltransferases"/>
    <property type="match status" value="1"/>
</dbReference>
<keyword evidence="3" id="KW-0489">Methyltransferase</keyword>
<keyword evidence="4" id="KW-1185">Reference proteome</keyword>
<feature type="region of interest" description="Disordered" evidence="1">
    <location>
        <begin position="1"/>
        <end position="22"/>
    </location>
</feature>
<dbReference type="Proteomes" id="UP000027586">
    <property type="component" value="Unassembled WGS sequence"/>
</dbReference>
<evidence type="ECO:0000259" key="2">
    <source>
        <dbReference type="Pfam" id="PF13649"/>
    </source>
</evidence>
<dbReference type="OrthoDB" id="2013972at2759"/>
<reference evidence="3" key="1">
    <citation type="submission" date="2013-08" db="EMBL/GenBank/DDBJ databases">
        <title>Gene expansion shapes genome architecture in the human pathogen Lichtheimia corymbifera: an evolutionary genomics analysis in the ancient terrestrial Mucorales (Mucoromycotina).</title>
        <authorList>
            <person name="Schwartze V.U."/>
            <person name="Winter S."/>
            <person name="Shelest E."/>
            <person name="Marcet-Houben M."/>
            <person name="Horn F."/>
            <person name="Wehner S."/>
            <person name="Hoffmann K."/>
            <person name="Riege K."/>
            <person name="Sammeth M."/>
            <person name="Nowrousian M."/>
            <person name="Valiante V."/>
            <person name="Linde J."/>
            <person name="Jacobsen I.D."/>
            <person name="Marz M."/>
            <person name="Brakhage A.A."/>
            <person name="Gabaldon T."/>
            <person name="Bocker S."/>
            <person name="Voigt K."/>
        </authorList>
    </citation>
    <scope>NUCLEOTIDE SEQUENCE [LARGE SCALE GENOMIC DNA]</scope>
    <source>
        <strain evidence="3">FSU 9682</strain>
    </source>
</reference>
<feature type="compositionally biased region" description="Low complexity" evidence="1">
    <location>
        <begin position="1"/>
        <end position="14"/>
    </location>
</feature>
<name>A0A068RUI8_9FUNG</name>
<dbReference type="VEuPathDB" id="FungiDB:LCOR_04058.1"/>
<dbReference type="CDD" id="cd02440">
    <property type="entry name" value="AdoMet_MTases"/>
    <property type="match status" value="1"/>
</dbReference>
<dbReference type="PANTHER" id="PTHR43591">
    <property type="entry name" value="METHYLTRANSFERASE"/>
    <property type="match status" value="1"/>
</dbReference>
<comment type="caution">
    <text evidence="3">The sequence shown here is derived from an EMBL/GenBank/DDBJ whole genome shotgun (WGS) entry which is preliminary data.</text>
</comment>
<dbReference type="InterPro" id="IPR041698">
    <property type="entry name" value="Methyltransf_25"/>
</dbReference>
<organism evidence="3 4">
    <name type="scientific">Lichtheimia corymbifera JMRC:FSU:9682</name>
    <dbReference type="NCBI Taxonomy" id="1263082"/>
    <lineage>
        <taxon>Eukaryota</taxon>
        <taxon>Fungi</taxon>
        <taxon>Fungi incertae sedis</taxon>
        <taxon>Mucoromycota</taxon>
        <taxon>Mucoromycotina</taxon>
        <taxon>Mucoromycetes</taxon>
        <taxon>Mucorales</taxon>
        <taxon>Lichtheimiaceae</taxon>
        <taxon>Lichtheimia</taxon>
    </lineage>
</organism>
<dbReference type="GO" id="GO:0008168">
    <property type="term" value="F:methyltransferase activity"/>
    <property type="evidence" value="ECO:0007669"/>
    <property type="project" value="UniProtKB-KW"/>
</dbReference>
<accession>A0A068RUI8</accession>
<keyword evidence="3" id="KW-0808">Transferase</keyword>
<protein>
    <submittedName>
        <fullName evidence="3">Methyltransferase type 11</fullName>
    </submittedName>
</protein>
<dbReference type="AlphaFoldDB" id="A0A068RUI8"/>
<dbReference type="EMBL" id="CBTN010000014">
    <property type="protein sequence ID" value="CDH52601.1"/>
    <property type="molecule type" value="Genomic_DNA"/>
</dbReference>
<dbReference type="STRING" id="1263082.A0A068RUI8"/>